<dbReference type="PANTHER" id="PTHR30026">
    <property type="entry name" value="OUTER MEMBRANE PROTEIN TOLC"/>
    <property type="match status" value="1"/>
</dbReference>
<dbReference type="RefSeq" id="WP_342158602.1">
    <property type="nucleotide sequence ID" value="NZ_JBCDNA010000001.1"/>
</dbReference>
<evidence type="ECO:0000313" key="6">
    <source>
        <dbReference type="EMBL" id="MEL4454893.1"/>
    </source>
</evidence>
<evidence type="ECO:0000256" key="5">
    <source>
        <dbReference type="ARBA" id="ARBA00023237"/>
    </source>
</evidence>
<keyword evidence="7" id="KW-1185">Reference proteome</keyword>
<evidence type="ECO:0000256" key="3">
    <source>
        <dbReference type="ARBA" id="ARBA00022692"/>
    </source>
</evidence>
<organism evidence="6 7">
    <name type="scientific">Lutimonas vermicola</name>
    <dbReference type="NCBI Taxonomy" id="414288"/>
    <lineage>
        <taxon>Bacteria</taxon>
        <taxon>Pseudomonadati</taxon>
        <taxon>Bacteroidota</taxon>
        <taxon>Flavobacteriia</taxon>
        <taxon>Flavobacteriales</taxon>
        <taxon>Flavobacteriaceae</taxon>
        <taxon>Lutimonas</taxon>
    </lineage>
</organism>
<keyword evidence="2" id="KW-1134">Transmembrane beta strand</keyword>
<gene>
    <name evidence="6" type="ORF">AABB81_03235</name>
</gene>
<dbReference type="EMBL" id="JBCDNA010000001">
    <property type="protein sequence ID" value="MEL4454893.1"/>
    <property type="molecule type" value="Genomic_DNA"/>
</dbReference>
<dbReference type="InterPro" id="IPR051906">
    <property type="entry name" value="TolC-like"/>
</dbReference>
<evidence type="ECO:0000256" key="4">
    <source>
        <dbReference type="ARBA" id="ARBA00023136"/>
    </source>
</evidence>
<keyword evidence="4" id="KW-0472">Membrane</keyword>
<evidence type="ECO:0000256" key="1">
    <source>
        <dbReference type="ARBA" id="ARBA00004442"/>
    </source>
</evidence>
<sequence>MKNILWILCVLSIQNGLWAQDLETLISLGLENNPEIKQYHIQYEIANEKVNEVNTIPNTEFSYGYFISEPETRTGAQKMKFSLKQMIPWFGSITARENYINSMSDAKYEEIAVAQRKLIVSISNAYYNMYDLQSKDLVIQQNIDLLKVYETMALNAVETGKASAVSVLRLQMRKNDLTELKGVLHQKYLSQQAALNSLLNRDLSVAVVLIDDLPMPEHDFDVMASDLEMHPELLKYDKLYASVVQSELLNQKEKSPMIGFGIDYIPVEKRPDMDFADNGKDIFMPMVSLSIPIFNKKYKSNSKQNELKQLEIDAQKQSQFNKLQQLMDEAINERMASRLSYDTQLKNLEQAENAKSILLKSYESGNIDFNDVLDIQELQLKFQMGLINAIRNYYRQTTMINYLSK</sequence>
<dbReference type="SUPFAM" id="SSF56954">
    <property type="entry name" value="Outer membrane efflux proteins (OEP)"/>
    <property type="match status" value="1"/>
</dbReference>
<reference evidence="6 7" key="1">
    <citation type="submission" date="2024-04" db="EMBL/GenBank/DDBJ databases">
        <title>whole genome sequencing of Lutimonas vermicola strain IMCC1616.</title>
        <authorList>
            <person name="Bae S.S."/>
        </authorList>
    </citation>
    <scope>NUCLEOTIDE SEQUENCE [LARGE SCALE GENOMIC DNA]</scope>
    <source>
        <strain evidence="6 7">IMCC1616</strain>
    </source>
</reference>
<comment type="subcellular location">
    <subcellularLocation>
        <location evidence="1">Cell outer membrane</location>
    </subcellularLocation>
</comment>
<evidence type="ECO:0000313" key="7">
    <source>
        <dbReference type="Proteomes" id="UP001474120"/>
    </source>
</evidence>
<dbReference type="PANTHER" id="PTHR30026:SF20">
    <property type="entry name" value="OUTER MEMBRANE PROTEIN TOLC"/>
    <property type="match status" value="1"/>
</dbReference>
<keyword evidence="3" id="KW-0812">Transmembrane</keyword>
<evidence type="ECO:0000256" key="2">
    <source>
        <dbReference type="ARBA" id="ARBA00022452"/>
    </source>
</evidence>
<name>A0ABU9KXH9_9FLAO</name>
<accession>A0ABU9KXH9</accession>
<keyword evidence="5" id="KW-0998">Cell outer membrane</keyword>
<dbReference type="Gene3D" id="1.20.1600.10">
    <property type="entry name" value="Outer membrane efflux proteins (OEP)"/>
    <property type="match status" value="1"/>
</dbReference>
<proteinExistence type="predicted"/>
<dbReference type="Proteomes" id="UP001474120">
    <property type="component" value="Unassembled WGS sequence"/>
</dbReference>
<protein>
    <submittedName>
        <fullName evidence="6">TolC family protein</fullName>
    </submittedName>
</protein>
<comment type="caution">
    <text evidence="6">The sequence shown here is derived from an EMBL/GenBank/DDBJ whole genome shotgun (WGS) entry which is preliminary data.</text>
</comment>